<keyword evidence="1" id="KW-0808">Transferase</keyword>
<dbReference type="Proteomes" id="UP000252015">
    <property type="component" value="Unassembled WGS sequence"/>
</dbReference>
<keyword evidence="4" id="KW-0804">Transcription</keyword>
<reference evidence="6 7" key="1">
    <citation type="submission" date="2018-05" db="EMBL/GenBank/DDBJ databases">
        <authorList>
            <consortium name="IHU Genomes"/>
        </authorList>
    </citation>
    <scope>NUCLEOTIDE SEQUENCE [LARGE SCALE GENOMIC DNA]</scope>
    <source>
        <strain evidence="6 7">P7336</strain>
    </source>
</reference>
<dbReference type="Gene3D" id="1.10.10.10">
    <property type="entry name" value="Winged helix-like DNA-binding domain superfamily/Winged helix DNA-binding domain"/>
    <property type="match status" value="1"/>
</dbReference>
<sequence length="236" mass="25220">MASRTQVNPARVFTSLADIVYEGSTPAEIYAAVCVAATLIVPGCDRASLMLRRNGTYKTAAASDAIARKIDALARELGDGPWVNACDDRNAQLETDLATSDRWPSLAKRVIAETPVRGALGCRLLVDRETLGVLNVFSDAPGVLTETSVERASVLAAFATVATHAAAHGQDAATLRRGLDSNREIGKAIGMLMVRDDISDTDAFDVLRRASQDRNIKLVELATEVVRRAGRSADQP</sequence>
<dbReference type="InterPro" id="IPR005561">
    <property type="entry name" value="ANTAR"/>
</dbReference>
<dbReference type="STRING" id="29313.BHQ16_17810"/>
<dbReference type="InterPro" id="IPR012074">
    <property type="entry name" value="GAF_ANTAR"/>
</dbReference>
<protein>
    <recommendedName>
        <fullName evidence="5">ANTAR domain-containing protein</fullName>
    </recommendedName>
</protein>
<dbReference type="GO" id="GO:0003723">
    <property type="term" value="F:RNA binding"/>
    <property type="evidence" value="ECO:0007669"/>
    <property type="project" value="InterPro"/>
</dbReference>
<evidence type="ECO:0000256" key="4">
    <source>
        <dbReference type="ARBA" id="ARBA00023163"/>
    </source>
</evidence>
<dbReference type="Gene3D" id="3.30.450.40">
    <property type="match status" value="1"/>
</dbReference>
<dbReference type="AlphaFoldDB" id="A0A375YU52"/>
<dbReference type="InterPro" id="IPR036388">
    <property type="entry name" value="WH-like_DNA-bd_sf"/>
</dbReference>
<keyword evidence="2" id="KW-0418">Kinase</keyword>
<organism evidence="6 7">
    <name type="scientific">Mycobacterium shimoidei</name>
    <dbReference type="NCBI Taxonomy" id="29313"/>
    <lineage>
        <taxon>Bacteria</taxon>
        <taxon>Bacillati</taxon>
        <taxon>Actinomycetota</taxon>
        <taxon>Actinomycetes</taxon>
        <taxon>Mycobacteriales</taxon>
        <taxon>Mycobacteriaceae</taxon>
        <taxon>Mycobacterium</taxon>
    </lineage>
</organism>
<evidence type="ECO:0000256" key="1">
    <source>
        <dbReference type="ARBA" id="ARBA00022679"/>
    </source>
</evidence>
<accession>A0A375YU52</accession>
<dbReference type="Pfam" id="PF01590">
    <property type="entry name" value="GAF"/>
    <property type="match status" value="1"/>
</dbReference>
<dbReference type="SUPFAM" id="SSF55781">
    <property type="entry name" value="GAF domain-like"/>
    <property type="match status" value="1"/>
</dbReference>
<dbReference type="InterPro" id="IPR003018">
    <property type="entry name" value="GAF"/>
</dbReference>
<evidence type="ECO:0000313" key="7">
    <source>
        <dbReference type="Proteomes" id="UP000252015"/>
    </source>
</evidence>
<evidence type="ECO:0000256" key="2">
    <source>
        <dbReference type="ARBA" id="ARBA00022777"/>
    </source>
</evidence>
<dbReference type="GO" id="GO:0016301">
    <property type="term" value="F:kinase activity"/>
    <property type="evidence" value="ECO:0007669"/>
    <property type="project" value="UniProtKB-KW"/>
</dbReference>
<dbReference type="PIRSF" id="PIRSF036625">
    <property type="entry name" value="GAF_ANTAR"/>
    <property type="match status" value="1"/>
</dbReference>
<evidence type="ECO:0000256" key="3">
    <source>
        <dbReference type="ARBA" id="ARBA00023015"/>
    </source>
</evidence>
<name>A0A375YU52_MYCSH</name>
<evidence type="ECO:0000259" key="5">
    <source>
        <dbReference type="PROSITE" id="PS50921"/>
    </source>
</evidence>
<dbReference type="EMBL" id="UEGW01000001">
    <property type="protein sequence ID" value="SRX92378.1"/>
    <property type="molecule type" value="Genomic_DNA"/>
</dbReference>
<dbReference type="SUPFAM" id="SSF52172">
    <property type="entry name" value="CheY-like"/>
    <property type="match status" value="1"/>
</dbReference>
<dbReference type="PROSITE" id="PS50921">
    <property type="entry name" value="ANTAR"/>
    <property type="match status" value="1"/>
</dbReference>
<dbReference type="InterPro" id="IPR011006">
    <property type="entry name" value="CheY-like_superfamily"/>
</dbReference>
<gene>
    <name evidence="6" type="ORF">MSP7336_00603</name>
</gene>
<evidence type="ECO:0000313" key="6">
    <source>
        <dbReference type="EMBL" id="SRX92378.1"/>
    </source>
</evidence>
<keyword evidence="3" id="KW-0805">Transcription regulation</keyword>
<feature type="domain" description="ANTAR" evidence="5">
    <location>
        <begin position="165"/>
        <end position="226"/>
    </location>
</feature>
<keyword evidence="7" id="KW-1185">Reference proteome</keyword>
<dbReference type="SMART" id="SM01012">
    <property type="entry name" value="ANTAR"/>
    <property type="match status" value="1"/>
</dbReference>
<dbReference type="InterPro" id="IPR029016">
    <property type="entry name" value="GAF-like_dom_sf"/>
</dbReference>
<dbReference type="Pfam" id="PF03861">
    <property type="entry name" value="ANTAR"/>
    <property type="match status" value="1"/>
</dbReference>
<proteinExistence type="predicted"/>